<dbReference type="EMBL" id="APQC01000030">
    <property type="protein sequence ID" value="ENV77906.1"/>
    <property type="molecule type" value="Genomic_DNA"/>
</dbReference>
<dbReference type="HOGENOM" id="CLU_067322_0_1_6"/>
<proteinExistence type="predicted"/>
<evidence type="ECO:0000313" key="5">
    <source>
        <dbReference type="EMBL" id="ENV77906.1"/>
    </source>
</evidence>
<evidence type="ECO:0000259" key="4">
    <source>
        <dbReference type="Pfam" id="PF13610"/>
    </source>
</evidence>
<name>N9BX84_9GAMM</name>
<keyword evidence="3" id="KW-0233">DNA recombination</keyword>
<dbReference type="InterPro" id="IPR032874">
    <property type="entry name" value="DDE_dom"/>
</dbReference>
<dbReference type="OrthoDB" id="6713472at2"/>
<dbReference type="NCBIfam" id="NF033587">
    <property type="entry name" value="transpos_IS6"/>
    <property type="match status" value="1"/>
</dbReference>
<sequence>MNPFHGRHFQGEIILWAVRWYCKYGISYRELQEMLAERGVNVDHTTIYRWVQRYAPEMEKRLRWYWRNPTDRHLWHLDETYVKVNGKWAYLYRADDQRGHTLDFYLSARRNTHSAYCFLGKIFNQYQSIEHYSKNGNWTQILYEFKTEQGQIFVFARNRAVAKHLPIMAQIQPNQKICFQYSPNFKDSNTLYLLTGLSLQN</sequence>
<accession>N9BX84</accession>
<reference evidence="5 6" key="1">
    <citation type="submission" date="2013-02" db="EMBL/GenBank/DDBJ databases">
        <title>The Genome Sequence of Acinetobacter ursingii NIPH ANC_3649.</title>
        <authorList>
            <consortium name="The Broad Institute Genome Sequencing Platform"/>
            <consortium name="The Broad Institute Genome Sequencing Center for Infectious Disease"/>
            <person name="Cerqueira G."/>
            <person name="Feldgarden M."/>
            <person name="Courvalin P."/>
            <person name="Perichon B."/>
            <person name="Grillot-Courvalin C."/>
            <person name="Clermont D."/>
            <person name="Rocha E."/>
            <person name="Yoon E.-J."/>
            <person name="Nemec A."/>
            <person name="Walker B."/>
            <person name="Young S.K."/>
            <person name="Zeng Q."/>
            <person name="Gargeya S."/>
            <person name="Fitzgerald M."/>
            <person name="Haas B."/>
            <person name="Abouelleil A."/>
            <person name="Alvarado L."/>
            <person name="Arachchi H.M."/>
            <person name="Berlin A.M."/>
            <person name="Chapman S.B."/>
            <person name="Dewar J."/>
            <person name="Goldberg J."/>
            <person name="Griggs A."/>
            <person name="Gujja S."/>
            <person name="Hansen M."/>
            <person name="Howarth C."/>
            <person name="Imamovic A."/>
            <person name="Larimer J."/>
            <person name="McCowan C."/>
            <person name="Murphy C."/>
            <person name="Neiman D."/>
            <person name="Pearson M."/>
            <person name="Priest M."/>
            <person name="Roberts A."/>
            <person name="Saif S."/>
            <person name="Shea T."/>
            <person name="Sisk P."/>
            <person name="Sykes S."/>
            <person name="Wortman J."/>
            <person name="Nusbaum C."/>
            <person name="Birren B."/>
        </authorList>
    </citation>
    <scope>NUCLEOTIDE SEQUENCE [LARGE SCALE GENOMIC DNA]</scope>
    <source>
        <strain evidence="5 6">ANC 3649</strain>
    </source>
</reference>
<dbReference type="PANTHER" id="PTHR35528:SF3">
    <property type="entry name" value="BLL1675 PROTEIN"/>
    <property type="match status" value="1"/>
</dbReference>
<dbReference type="GO" id="GO:0003677">
    <property type="term" value="F:DNA binding"/>
    <property type="evidence" value="ECO:0007669"/>
    <property type="project" value="UniProtKB-KW"/>
</dbReference>
<organism evidence="5 6">
    <name type="scientific">Acinetobacter ursingii ANC 3649</name>
    <dbReference type="NCBI Taxonomy" id="1257043"/>
    <lineage>
        <taxon>Bacteria</taxon>
        <taxon>Pseudomonadati</taxon>
        <taxon>Pseudomonadota</taxon>
        <taxon>Gammaproteobacteria</taxon>
        <taxon>Moraxellales</taxon>
        <taxon>Moraxellaceae</taxon>
        <taxon>Acinetobacter</taxon>
    </lineage>
</organism>
<gene>
    <name evidence="5" type="ORF">F942_03616</name>
</gene>
<dbReference type="PATRIC" id="fig|1257043.3.peg.3534"/>
<dbReference type="GO" id="GO:0006310">
    <property type="term" value="P:DNA recombination"/>
    <property type="evidence" value="ECO:0007669"/>
    <property type="project" value="UniProtKB-KW"/>
</dbReference>
<dbReference type="Proteomes" id="UP000013276">
    <property type="component" value="Unassembled WGS sequence"/>
</dbReference>
<dbReference type="AlphaFoldDB" id="N9BX84"/>
<comment type="caution">
    <text evidence="5">The sequence shown here is derived from an EMBL/GenBank/DDBJ whole genome shotgun (WGS) entry which is preliminary data.</text>
</comment>
<dbReference type="GO" id="GO:0032196">
    <property type="term" value="P:transposition"/>
    <property type="evidence" value="ECO:0007669"/>
    <property type="project" value="UniProtKB-KW"/>
</dbReference>
<evidence type="ECO:0000313" key="6">
    <source>
        <dbReference type="Proteomes" id="UP000013276"/>
    </source>
</evidence>
<protein>
    <recommendedName>
        <fullName evidence="4">DDE domain-containing protein</fullName>
    </recommendedName>
</protein>
<evidence type="ECO:0000256" key="3">
    <source>
        <dbReference type="ARBA" id="ARBA00023172"/>
    </source>
</evidence>
<dbReference type="Pfam" id="PF13610">
    <property type="entry name" value="DDE_Tnp_IS240"/>
    <property type="match status" value="1"/>
</dbReference>
<dbReference type="InterPro" id="IPR047930">
    <property type="entry name" value="Transpos_IS6"/>
</dbReference>
<keyword evidence="2" id="KW-0238">DNA-binding</keyword>
<evidence type="ECO:0000256" key="1">
    <source>
        <dbReference type="ARBA" id="ARBA00022578"/>
    </source>
</evidence>
<dbReference type="PANTHER" id="PTHR35528">
    <property type="entry name" value="BLL1675 PROTEIN"/>
    <property type="match status" value="1"/>
</dbReference>
<evidence type="ECO:0000256" key="2">
    <source>
        <dbReference type="ARBA" id="ARBA00023125"/>
    </source>
</evidence>
<keyword evidence="1" id="KW-0815">Transposition</keyword>
<feature type="domain" description="DDE" evidence="4">
    <location>
        <begin position="75"/>
        <end position="127"/>
    </location>
</feature>
<keyword evidence="6" id="KW-1185">Reference proteome</keyword>
<dbReference type="InterPro" id="IPR052183">
    <property type="entry name" value="IS_Transposase"/>
</dbReference>